<dbReference type="RefSeq" id="WP_048171338.1">
    <property type="nucleotide sequence ID" value="NZ_CP009506.1"/>
</dbReference>
<dbReference type="InterPro" id="IPR011051">
    <property type="entry name" value="RmlC_Cupin_sf"/>
</dbReference>
<feature type="domain" description="Cupin type-2" evidence="6">
    <location>
        <begin position="236"/>
        <end position="302"/>
    </location>
</feature>
<dbReference type="AlphaFoldDB" id="A0A0E3P3N6"/>
<dbReference type="PATRIC" id="fig|1434120.4.peg.1818"/>
<evidence type="ECO:0000259" key="6">
    <source>
        <dbReference type="Pfam" id="PF07883"/>
    </source>
</evidence>
<evidence type="ECO:0000313" key="8">
    <source>
        <dbReference type="EMBL" id="AKB28139.1"/>
    </source>
</evidence>
<evidence type="ECO:0000259" key="7">
    <source>
        <dbReference type="Pfam" id="PF17200"/>
    </source>
</evidence>
<evidence type="ECO:0000256" key="4">
    <source>
        <dbReference type="ARBA" id="ARBA00022989"/>
    </source>
</evidence>
<keyword evidence="2" id="KW-1003">Cell membrane</keyword>
<dbReference type="Gene3D" id="2.60.120.10">
    <property type="entry name" value="Jelly Rolls"/>
    <property type="match status" value="1"/>
</dbReference>
<evidence type="ECO:0000256" key="2">
    <source>
        <dbReference type="ARBA" id="ARBA00022475"/>
    </source>
</evidence>
<evidence type="ECO:0000256" key="3">
    <source>
        <dbReference type="ARBA" id="ARBA00022692"/>
    </source>
</evidence>
<protein>
    <submittedName>
        <fullName evidence="8">Uncharacterized protein</fullName>
    </submittedName>
</protein>
<comment type="subcellular location">
    <subcellularLocation>
        <location evidence="1">Cell membrane</location>
        <topology evidence="1">Multi-pass membrane protein</topology>
    </subcellularLocation>
</comment>
<evidence type="ECO:0000256" key="5">
    <source>
        <dbReference type="ARBA" id="ARBA00023136"/>
    </source>
</evidence>
<accession>A0A0E3P3N6</accession>
<evidence type="ECO:0000313" key="9">
    <source>
        <dbReference type="Proteomes" id="UP000033111"/>
    </source>
</evidence>
<sequence length="316" mass="35525">MNPLKKIIFVLFLLVCVLVSAGCVSEEPAANEENSLLAEDVNGEAAEEQVGSLRDAPSEVLLQKENITSKVRAAAARIEETGEESFPKFRQPESEWFIDDFYVFVWKTDGTRLVYPPDLSGEGENMSELQDSMGKPIGKLFIETALSAEGEGWVSYYWPKPRENELSLKYTFIKGVSLNGEDCLVGSGFYADDYILTKNLDECEHFSREGNIYITNLFHPDLYDRDVYLNYSIAHTILAPGEALAPHRMKNPEIHYLLEGEGVIYIEDLPVDLRPGQMVYIPANATQSTHNTGSVNLTFLAINEPAWRVENEEILE</sequence>
<dbReference type="InterPro" id="IPR033480">
    <property type="entry name" value="sCache_2"/>
</dbReference>
<dbReference type="Pfam" id="PF07883">
    <property type="entry name" value="Cupin_2"/>
    <property type="match status" value="1"/>
</dbReference>
<dbReference type="InterPro" id="IPR013096">
    <property type="entry name" value="Cupin_2"/>
</dbReference>
<feature type="domain" description="Single Cache" evidence="7">
    <location>
        <begin position="94"/>
        <end position="193"/>
    </location>
</feature>
<dbReference type="PANTHER" id="PTHR36114">
    <property type="entry name" value="16.7 KDA PROTEIN IN WHIE LOCUS"/>
    <property type="match status" value="1"/>
</dbReference>
<dbReference type="HOGENOM" id="CLU_071223_0_0_2"/>
<dbReference type="OrthoDB" id="190812at2157"/>
<keyword evidence="3" id="KW-0812">Transmembrane</keyword>
<gene>
    <name evidence="8" type="ORF">MSSIT_1420</name>
</gene>
<keyword evidence="5" id="KW-0472">Membrane</keyword>
<dbReference type="GeneID" id="24860250"/>
<proteinExistence type="predicted"/>
<keyword evidence="9" id="KW-1185">Reference proteome</keyword>
<dbReference type="EMBL" id="CP009506">
    <property type="protein sequence ID" value="AKB28139.1"/>
    <property type="molecule type" value="Genomic_DNA"/>
</dbReference>
<name>A0A0E3P3N6_9EURY</name>
<keyword evidence="4" id="KW-1133">Transmembrane helix</keyword>
<dbReference type="SUPFAM" id="SSF51182">
    <property type="entry name" value="RmlC-like cupins"/>
    <property type="match status" value="1"/>
</dbReference>
<evidence type="ECO:0000256" key="1">
    <source>
        <dbReference type="ARBA" id="ARBA00004651"/>
    </source>
</evidence>
<dbReference type="Pfam" id="PF17200">
    <property type="entry name" value="sCache_2"/>
    <property type="match status" value="1"/>
</dbReference>
<dbReference type="GO" id="GO:0005886">
    <property type="term" value="C:plasma membrane"/>
    <property type="evidence" value="ECO:0007669"/>
    <property type="project" value="UniProtKB-SubCell"/>
</dbReference>
<dbReference type="InterPro" id="IPR014710">
    <property type="entry name" value="RmlC-like_jellyroll"/>
</dbReference>
<reference evidence="8 9" key="1">
    <citation type="submission" date="2014-07" db="EMBL/GenBank/DDBJ databases">
        <title>Methanogenic archaea and the global carbon cycle.</title>
        <authorList>
            <person name="Henriksen J.R."/>
            <person name="Luke J."/>
            <person name="Reinhart S."/>
            <person name="Benedict M.N."/>
            <person name="Youngblut N.D."/>
            <person name="Metcalf M.E."/>
            <person name="Whitaker R.J."/>
            <person name="Metcalf W.W."/>
        </authorList>
    </citation>
    <scope>NUCLEOTIDE SEQUENCE [LARGE SCALE GENOMIC DNA]</scope>
    <source>
        <strain evidence="8 9">T4/M</strain>
    </source>
</reference>
<dbReference type="PANTHER" id="PTHR36114:SF1">
    <property type="entry name" value="16.7 KDA PROTEIN IN WHIE LOCUS"/>
    <property type="match status" value="1"/>
</dbReference>
<dbReference type="PROSITE" id="PS51257">
    <property type="entry name" value="PROKAR_LIPOPROTEIN"/>
    <property type="match status" value="1"/>
</dbReference>
<dbReference type="KEGG" id="msw:MSSIT_1420"/>
<dbReference type="Gene3D" id="3.30.450.20">
    <property type="entry name" value="PAS domain"/>
    <property type="match status" value="1"/>
</dbReference>
<dbReference type="InterPro" id="IPR052044">
    <property type="entry name" value="PKS_Associated_Protein"/>
</dbReference>
<organism evidence="8 9">
    <name type="scientific">Methanosarcina siciliae T4/M</name>
    <dbReference type="NCBI Taxonomy" id="1434120"/>
    <lineage>
        <taxon>Archaea</taxon>
        <taxon>Methanobacteriati</taxon>
        <taxon>Methanobacteriota</taxon>
        <taxon>Stenosarchaea group</taxon>
        <taxon>Methanomicrobia</taxon>
        <taxon>Methanosarcinales</taxon>
        <taxon>Methanosarcinaceae</taxon>
        <taxon>Methanosarcina</taxon>
    </lineage>
</organism>
<dbReference type="Proteomes" id="UP000033111">
    <property type="component" value="Chromosome"/>
</dbReference>